<dbReference type="SUPFAM" id="SSF54637">
    <property type="entry name" value="Thioesterase/thiol ester dehydrase-isomerase"/>
    <property type="match status" value="1"/>
</dbReference>
<dbReference type="Gene3D" id="3.10.129.10">
    <property type="entry name" value="Hotdog Thioesterase"/>
    <property type="match status" value="1"/>
</dbReference>
<keyword evidence="3" id="KW-1185">Reference proteome</keyword>
<dbReference type="InterPro" id="IPR029069">
    <property type="entry name" value="HotDog_dom_sf"/>
</dbReference>
<reference evidence="2" key="1">
    <citation type="submission" date="2022-06" db="EMBL/GenBank/DDBJ databases">
        <title>Sphingomonas sp. nov. isolated from rhizosphere soil of tomato.</title>
        <authorList>
            <person name="Dong H."/>
            <person name="Gao R."/>
        </authorList>
    </citation>
    <scope>NUCLEOTIDE SEQUENCE</scope>
    <source>
        <strain evidence="2">MMSM24</strain>
    </source>
</reference>
<name>A0AA42CPH4_9SPHN</name>
<dbReference type="Proteomes" id="UP001165565">
    <property type="component" value="Unassembled WGS sequence"/>
</dbReference>
<evidence type="ECO:0000313" key="3">
    <source>
        <dbReference type="Proteomes" id="UP001165565"/>
    </source>
</evidence>
<organism evidence="2 3">
    <name type="scientific">Sphingomonas lycopersici</name>
    <dbReference type="NCBI Taxonomy" id="2951807"/>
    <lineage>
        <taxon>Bacteria</taxon>
        <taxon>Pseudomonadati</taxon>
        <taxon>Pseudomonadota</taxon>
        <taxon>Alphaproteobacteria</taxon>
        <taxon>Sphingomonadales</taxon>
        <taxon>Sphingomonadaceae</taxon>
        <taxon>Sphingomonas</taxon>
    </lineage>
</organism>
<proteinExistence type="predicted"/>
<accession>A0AA42CPH4</accession>
<comment type="caution">
    <text evidence="2">The sequence shown here is derived from an EMBL/GenBank/DDBJ whole genome shotgun (WGS) entry which is preliminary data.</text>
</comment>
<dbReference type="NCBIfam" id="TIGR02447">
    <property type="entry name" value="yiiD_Cterm"/>
    <property type="match status" value="1"/>
</dbReference>
<sequence>MQVRVDAAGSDSVILSAPLGPNVNHKSTAFGGSISTLGILAAWSLVHLRLLDEGMVCEVVIQSNQMDYDRPITGLFTAASSLPDPAAWPSFIKTLTRRRLARIEACSELIFGETVVGRLRGRFVAFLQEA</sequence>
<protein>
    <submittedName>
        <fullName evidence="2">Thioesterase domain-containing protein</fullName>
    </submittedName>
</protein>
<feature type="domain" description="Thioesterase putative" evidence="1">
    <location>
        <begin position="1"/>
        <end position="125"/>
    </location>
</feature>
<dbReference type="EMBL" id="JANFAV010000001">
    <property type="protein sequence ID" value="MCW6533792.1"/>
    <property type="molecule type" value="Genomic_DNA"/>
</dbReference>
<evidence type="ECO:0000259" key="1">
    <source>
        <dbReference type="Pfam" id="PF09500"/>
    </source>
</evidence>
<evidence type="ECO:0000313" key="2">
    <source>
        <dbReference type="EMBL" id="MCW6533792.1"/>
    </source>
</evidence>
<dbReference type="InterPro" id="IPR012660">
    <property type="entry name" value="YiiD_C"/>
</dbReference>
<dbReference type="AlphaFoldDB" id="A0AA42CPH4"/>
<gene>
    <name evidence="2" type="ORF">NEE01_03240</name>
</gene>
<dbReference type="Pfam" id="PF09500">
    <property type="entry name" value="YiiD_C"/>
    <property type="match status" value="1"/>
</dbReference>